<evidence type="ECO:0000313" key="10">
    <source>
        <dbReference type="EMBL" id="QHB99833.1"/>
    </source>
</evidence>
<dbReference type="AlphaFoldDB" id="A0A7L4YLX7"/>
<dbReference type="CDD" id="cd03230">
    <property type="entry name" value="ABC_DR_subfamily_A"/>
    <property type="match status" value="1"/>
</dbReference>
<dbReference type="InterPro" id="IPR003439">
    <property type="entry name" value="ABC_transporter-like_ATP-bd"/>
</dbReference>
<dbReference type="PROSITE" id="PS50893">
    <property type="entry name" value="ABC_TRANSPORTER_2"/>
    <property type="match status" value="1"/>
</dbReference>
<dbReference type="InterPro" id="IPR050763">
    <property type="entry name" value="ABC_transporter_ATP-binding"/>
</dbReference>
<dbReference type="FunFam" id="3.40.50.300:FF:000589">
    <property type="entry name" value="ABC transporter, ATP-binding subunit"/>
    <property type="match status" value="1"/>
</dbReference>
<accession>A0A7L4YLX7</accession>
<dbReference type="OrthoDB" id="9804819at2"/>
<dbReference type="KEGG" id="eke:EK0264_05745"/>
<dbReference type="EMBL" id="CP047156">
    <property type="protein sequence ID" value="QHB99833.1"/>
    <property type="molecule type" value="Genomic_DNA"/>
</dbReference>
<keyword evidence="2" id="KW-0813">Transport</keyword>
<keyword evidence="8" id="KW-0046">Antibiotic resistance</keyword>
<dbReference type="GO" id="GO:0016887">
    <property type="term" value="F:ATP hydrolysis activity"/>
    <property type="evidence" value="ECO:0007669"/>
    <property type="project" value="InterPro"/>
</dbReference>
<sequence length="312" mass="33417">MPVIEISHLRKVYGEKVAVDDVSLTVEKGEIFGILGPNGAGKTTTVECVVGLRRRDAGSVNVLGLDPLQDRRALTNAVGVQLQEAALPEKMTVGEAITLYSTFYDSPRDGRELLVELGVQQAWSTPYRKLSGGQKQRLSIALALLGNPQIAVLDELTTGLDPAARRETWSLIERVRDSGVTILLVTHLMEEAQRLCDRLAIIARGRVVALDSPAAIAAMSTAPHTLRLAADGRDLSSLQRLPSVESVHRDGGDVVVVGGAELAQEVLTQLSADGVIARDVRLQQATLDDAFVAITGNDPDASAEPHTEKELV</sequence>
<proteinExistence type="predicted"/>
<evidence type="ECO:0000256" key="2">
    <source>
        <dbReference type="ARBA" id="ARBA00022448"/>
    </source>
</evidence>
<evidence type="ECO:0000256" key="7">
    <source>
        <dbReference type="ARBA" id="ARBA00023136"/>
    </source>
</evidence>
<evidence type="ECO:0000259" key="9">
    <source>
        <dbReference type="PROSITE" id="PS50893"/>
    </source>
</evidence>
<organism evidence="10 11">
    <name type="scientific">Epidermidibacterium keratini</name>
    <dbReference type="NCBI Taxonomy" id="1891644"/>
    <lineage>
        <taxon>Bacteria</taxon>
        <taxon>Bacillati</taxon>
        <taxon>Actinomycetota</taxon>
        <taxon>Actinomycetes</taxon>
        <taxon>Sporichthyales</taxon>
        <taxon>Sporichthyaceae</taxon>
        <taxon>Epidermidibacterium</taxon>
    </lineage>
</organism>
<dbReference type="GO" id="GO:0005886">
    <property type="term" value="C:plasma membrane"/>
    <property type="evidence" value="ECO:0007669"/>
    <property type="project" value="UniProtKB-SubCell"/>
</dbReference>
<evidence type="ECO:0000256" key="3">
    <source>
        <dbReference type="ARBA" id="ARBA00022475"/>
    </source>
</evidence>
<dbReference type="Gene3D" id="3.40.50.300">
    <property type="entry name" value="P-loop containing nucleotide triphosphate hydrolases"/>
    <property type="match status" value="1"/>
</dbReference>
<dbReference type="Proteomes" id="UP000463857">
    <property type="component" value="Chromosome"/>
</dbReference>
<feature type="domain" description="ABC transporter" evidence="9">
    <location>
        <begin position="4"/>
        <end position="229"/>
    </location>
</feature>
<evidence type="ECO:0000256" key="1">
    <source>
        <dbReference type="ARBA" id="ARBA00004202"/>
    </source>
</evidence>
<keyword evidence="3" id="KW-1003">Cell membrane</keyword>
<evidence type="ECO:0000256" key="5">
    <source>
        <dbReference type="ARBA" id="ARBA00022840"/>
    </source>
</evidence>
<gene>
    <name evidence="10" type="ORF">EK0264_05745</name>
</gene>
<evidence type="ECO:0000256" key="8">
    <source>
        <dbReference type="ARBA" id="ARBA00023251"/>
    </source>
</evidence>
<dbReference type="GO" id="GO:0046677">
    <property type="term" value="P:response to antibiotic"/>
    <property type="evidence" value="ECO:0007669"/>
    <property type="project" value="UniProtKB-KW"/>
</dbReference>
<dbReference type="InterPro" id="IPR003593">
    <property type="entry name" value="AAA+_ATPase"/>
</dbReference>
<keyword evidence="5 10" id="KW-0067">ATP-binding</keyword>
<dbReference type="PANTHER" id="PTHR42711">
    <property type="entry name" value="ABC TRANSPORTER ATP-BINDING PROTEIN"/>
    <property type="match status" value="1"/>
</dbReference>
<keyword evidence="6" id="KW-1278">Translocase</keyword>
<reference evidence="10 11" key="1">
    <citation type="journal article" date="2018" name="Int. J. Syst. Evol. Microbiol.">
        <title>Epidermidibacterium keratini gen. nov., sp. nov., a member of the family Sporichthyaceae, isolated from keratin epidermis.</title>
        <authorList>
            <person name="Lee D.G."/>
            <person name="Trujillo M.E."/>
            <person name="Kang S."/>
            <person name="Nam J.J."/>
            <person name="Kim Y.J."/>
        </authorList>
    </citation>
    <scope>NUCLEOTIDE SEQUENCE [LARGE SCALE GENOMIC DNA]</scope>
    <source>
        <strain evidence="10 11">EPI-7</strain>
    </source>
</reference>
<evidence type="ECO:0000256" key="6">
    <source>
        <dbReference type="ARBA" id="ARBA00022967"/>
    </source>
</evidence>
<dbReference type="RefSeq" id="WP_159543782.1">
    <property type="nucleotide sequence ID" value="NZ_CP047156.1"/>
</dbReference>
<comment type="subcellular location">
    <subcellularLocation>
        <location evidence="1">Cell membrane</location>
        <topology evidence="1">Peripheral membrane protein</topology>
    </subcellularLocation>
</comment>
<dbReference type="GO" id="GO:0005524">
    <property type="term" value="F:ATP binding"/>
    <property type="evidence" value="ECO:0007669"/>
    <property type="project" value="UniProtKB-KW"/>
</dbReference>
<evidence type="ECO:0000256" key="4">
    <source>
        <dbReference type="ARBA" id="ARBA00022741"/>
    </source>
</evidence>
<dbReference type="PROSITE" id="PS00211">
    <property type="entry name" value="ABC_TRANSPORTER_1"/>
    <property type="match status" value="1"/>
</dbReference>
<dbReference type="Pfam" id="PF00005">
    <property type="entry name" value="ABC_tran"/>
    <property type="match status" value="1"/>
</dbReference>
<evidence type="ECO:0000313" key="11">
    <source>
        <dbReference type="Proteomes" id="UP000463857"/>
    </source>
</evidence>
<dbReference type="SMART" id="SM00382">
    <property type="entry name" value="AAA"/>
    <property type="match status" value="1"/>
</dbReference>
<keyword evidence="11" id="KW-1185">Reference proteome</keyword>
<name>A0A7L4YLX7_9ACTN</name>
<dbReference type="FunCoup" id="A0A7L4YLX7">
    <property type="interactions" value="39"/>
</dbReference>
<keyword evidence="4" id="KW-0547">Nucleotide-binding</keyword>
<keyword evidence="7" id="KW-0472">Membrane</keyword>
<dbReference type="InParanoid" id="A0A7L4YLX7"/>
<dbReference type="InterPro" id="IPR027417">
    <property type="entry name" value="P-loop_NTPase"/>
</dbReference>
<dbReference type="PANTHER" id="PTHR42711:SF16">
    <property type="entry name" value="ABC TRANSPORTER ATP-BINDING PROTEIN"/>
    <property type="match status" value="1"/>
</dbReference>
<dbReference type="InterPro" id="IPR017871">
    <property type="entry name" value="ABC_transporter-like_CS"/>
</dbReference>
<dbReference type="SUPFAM" id="SSF52540">
    <property type="entry name" value="P-loop containing nucleoside triphosphate hydrolases"/>
    <property type="match status" value="1"/>
</dbReference>
<protein>
    <submittedName>
        <fullName evidence="10">ATP-binding cassette domain-containing protein</fullName>
    </submittedName>
</protein>